<evidence type="ECO:0000313" key="1">
    <source>
        <dbReference type="EMBL" id="MDQ8833335.1"/>
    </source>
</evidence>
<dbReference type="EMBL" id="JAVIBX010000020">
    <property type="protein sequence ID" value="MDQ8833335.1"/>
    <property type="molecule type" value="Genomic_DNA"/>
</dbReference>
<dbReference type="RefSeq" id="WP_204365268.1">
    <property type="nucleotide sequence ID" value="NZ_JAVIBP010000018.1"/>
</dbReference>
<accession>A0ABU1B458</accession>
<organism evidence="1 2">
    <name type="scientific">Streptococcus ruminantium</name>
    <dbReference type="NCBI Taxonomy" id="1917441"/>
    <lineage>
        <taxon>Bacteria</taxon>
        <taxon>Bacillati</taxon>
        <taxon>Bacillota</taxon>
        <taxon>Bacilli</taxon>
        <taxon>Lactobacillales</taxon>
        <taxon>Streptococcaceae</taxon>
        <taxon>Streptococcus</taxon>
    </lineage>
</organism>
<evidence type="ECO:0000313" key="2">
    <source>
        <dbReference type="Proteomes" id="UP001228446"/>
    </source>
</evidence>
<sequence length="136" mass="15921">MYVAHTRSKISGLSFNEDSKFNCANYEGNDNNWQRIYEVRPNTPENQEVLNFIEEHIDDIAQEVENIIGFKCKYAKGRSKLFEALYQSFRANGGLRIAPNQFVPEYIPRMIVERAEPIKCWGAIPLERTRNYITRN</sequence>
<comment type="caution">
    <text evidence="1">The sequence shown here is derived from an EMBL/GenBank/DDBJ whole genome shotgun (WGS) entry which is preliminary data.</text>
</comment>
<dbReference type="Proteomes" id="UP001228446">
    <property type="component" value="Unassembled WGS sequence"/>
</dbReference>
<gene>
    <name evidence="1" type="ORF">RFF62_06010</name>
</gene>
<keyword evidence="2" id="KW-1185">Reference proteome</keyword>
<reference evidence="1 2" key="1">
    <citation type="submission" date="2023-08" db="EMBL/GenBank/DDBJ databases">
        <title>Streptococcus ruminantium-associated sheep mastitis outbreak detected in Italy is distinct from bovine isolates.</title>
        <authorList>
            <person name="Rosa M.N."/>
            <person name="Vezina B."/>
            <person name="Tola S."/>
        </authorList>
    </citation>
    <scope>NUCLEOTIDE SEQUENCE [LARGE SCALE GENOMIC DNA]</scope>
    <source>
        <strain evidence="1 2">OM6730</strain>
    </source>
</reference>
<protein>
    <submittedName>
        <fullName evidence="1">Uncharacterized protein</fullName>
    </submittedName>
</protein>
<name>A0ABU1B458_9STRE</name>
<proteinExistence type="predicted"/>